<dbReference type="SMART" id="SM00468">
    <property type="entry name" value="PreSET"/>
    <property type="match status" value="1"/>
</dbReference>
<dbReference type="InterPro" id="IPR051357">
    <property type="entry name" value="H3K9_HMTase_SUVAR3-9"/>
</dbReference>
<evidence type="ECO:0000256" key="7">
    <source>
        <dbReference type="SAM" id="Phobius"/>
    </source>
</evidence>
<dbReference type="GO" id="GO:0042054">
    <property type="term" value="F:histone methyltransferase activity"/>
    <property type="evidence" value="ECO:0007669"/>
    <property type="project" value="InterPro"/>
</dbReference>
<proteinExistence type="predicted"/>
<feature type="compositionally biased region" description="Polar residues" evidence="6">
    <location>
        <begin position="291"/>
        <end position="301"/>
    </location>
</feature>
<dbReference type="Proteomes" id="UP001279734">
    <property type="component" value="Unassembled WGS sequence"/>
</dbReference>
<feature type="compositionally biased region" description="Polar residues" evidence="6">
    <location>
        <begin position="187"/>
        <end position="197"/>
    </location>
</feature>
<keyword evidence="3" id="KW-0156">Chromatin regulator</keyword>
<evidence type="ECO:0000256" key="5">
    <source>
        <dbReference type="PROSITE-ProRule" id="PRU00358"/>
    </source>
</evidence>
<dbReference type="PANTHER" id="PTHR45660">
    <property type="entry name" value="HISTONE-LYSINE N-METHYLTRANSFERASE SETMAR"/>
    <property type="match status" value="1"/>
</dbReference>
<evidence type="ECO:0000259" key="11">
    <source>
        <dbReference type="PROSITE" id="PS51015"/>
    </source>
</evidence>
<dbReference type="PROSITE" id="PS50867">
    <property type="entry name" value="PRE_SET"/>
    <property type="match status" value="1"/>
</dbReference>
<organism evidence="12 13">
    <name type="scientific">Nepenthes gracilis</name>
    <name type="common">Slender pitcher plant</name>
    <dbReference type="NCBI Taxonomy" id="150966"/>
    <lineage>
        <taxon>Eukaryota</taxon>
        <taxon>Viridiplantae</taxon>
        <taxon>Streptophyta</taxon>
        <taxon>Embryophyta</taxon>
        <taxon>Tracheophyta</taxon>
        <taxon>Spermatophyta</taxon>
        <taxon>Magnoliopsida</taxon>
        <taxon>eudicotyledons</taxon>
        <taxon>Gunneridae</taxon>
        <taxon>Pentapetalae</taxon>
        <taxon>Caryophyllales</taxon>
        <taxon>Nepenthaceae</taxon>
        <taxon>Nepenthes</taxon>
    </lineage>
</organism>
<feature type="region of interest" description="Disordered" evidence="6">
    <location>
        <begin position="262"/>
        <end position="307"/>
    </location>
</feature>
<dbReference type="PANTHER" id="PTHR45660:SF73">
    <property type="entry name" value="HISTONE-LYSINE N-METHYLTRANSFERASE, H3 LYSINE-9 SPECIFIC SUVH1"/>
    <property type="match status" value="1"/>
</dbReference>
<feature type="transmembrane region" description="Helical" evidence="7">
    <location>
        <begin position="84"/>
        <end position="103"/>
    </location>
</feature>
<dbReference type="PROSITE" id="PS50280">
    <property type="entry name" value="SET"/>
    <property type="match status" value="1"/>
</dbReference>
<evidence type="ECO:0000313" key="12">
    <source>
        <dbReference type="EMBL" id="GMH10239.1"/>
    </source>
</evidence>
<feature type="domain" description="SET" evidence="9">
    <location>
        <begin position="655"/>
        <end position="801"/>
    </location>
</feature>
<evidence type="ECO:0000256" key="2">
    <source>
        <dbReference type="ARBA" id="ARBA00022454"/>
    </source>
</evidence>
<dbReference type="PROSITE" id="PS51015">
    <property type="entry name" value="YDG"/>
    <property type="match status" value="1"/>
</dbReference>
<dbReference type="EMBL" id="BSYO01000010">
    <property type="protein sequence ID" value="GMH10239.1"/>
    <property type="molecule type" value="Genomic_DNA"/>
</dbReference>
<dbReference type="InterPro" id="IPR001214">
    <property type="entry name" value="SET_dom"/>
</dbReference>
<evidence type="ECO:0000256" key="3">
    <source>
        <dbReference type="ARBA" id="ARBA00022853"/>
    </source>
</evidence>
<keyword evidence="13" id="KW-1185">Reference proteome</keyword>
<keyword evidence="4 5" id="KW-0539">Nucleus</keyword>
<dbReference type="SUPFAM" id="SSF82199">
    <property type="entry name" value="SET domain"/>
    <property type="match status" value="1"/>
</dbReference>
<evidence type="ECO:0000256" key="6">
    <source>
        <dbReference type="SAM" id="MobiDB-lite"/>
    </source>
</evidence>
<dbReference type="Pfam" id="PF05033">
    <property type="entry name" value="Pre-SET"/>
    <property type="match status" value="1"/>
</dbReference>
<dbReference type="Pfam" id="PF02182">
    <property type="entry name" value="SAD_SRA"/>
    <property type="match status" value="1"/>
</dbReference>
<dbReference type="InterPro" id="IPR046341">
    <property type="entry name" value="SET_dom_sf"/>
</dbReference>
<feature type="domain" description="YDG" evidence="11">
    <location>
        <begin position="365"/>
        <end position="516"/>
    </location>
</feature>
<keyword evidence="8" id="KW-0732">Signal</keyword>
<keyword evidence="7" id="KW-1133">Transmembrane helix</keyword>
<feature type="region of interest" description="Disordered" evidence="6">
    <location>
        <begin position="187"/>
        <end position="213"/>
    </location>
</feature>
<dbReference type="Pfam" id="PF00856">
    <property type="entry name" value="SET"/>
    <property type="match status" value="1"/>
</dbReference>
<dbReference type="FunFam" id="2.30.280.10:FF:000003">
    <property type="entry name" value="Histone-lysine N-methyltransferase, H3 lysine-9 specific SUVH5"/>
    <property type="match status" value="1"/>
</dbReference>
<evidence type="ECO:0000256" key="1">
    <source>
        <dbReference type="ARBA" id="ARBA00004286"/>
    </source>
</evidence>
<feature type="chain" id="PRO_5041990349" evidence="8">
    <location>
        <begin position="22"/>
        <end position="883"/>
    </location>
</feature>
<dbReference type="SMART" id="SM00466">
    <property type="entry name" value="SRA"/>
    <property type="match status" value="1"/>
</dbReference>
<dbReference type="GO" id="GO:0005694">
    <property type="term" value="C:chromosome"/>
    <property type="evidence" value="ECO:0007669"/>
    <property type="project" value="UniProtKB-SubCell"/>
</dbReference>
<name>A0AAD3SGC3_NEPGR</name>
<gene>
    <name evidence="12" type="ORF">Nepgr_012080</name>
</gene>
<dbReference type="InterPro" id="IPR025794">
    <property type="entry name" value="H3-K9-MeTrfase_plant"/>
</dbReference>
<dbReference type="GO" id="GO:0003690">
    <property type="term" value="F:double-stranded DNA binding"/>
    <property type="evidence" value="ECO:0007669"/>
    <property type="project" value="TreeGrafter"/>
</dbReference>
<dbReference type="PROSITE" id="PS51575">
    <property type="entry name" value="SAM_MT43_SUVAR39_2"/>
    <property type="match status" value="1"/>
</dbReference>
<keyword evidence="7" id="KW-0812">Transmembrane</keyword>
<evidence type="ECO:0000259" key="9">
    <source>
        <dbReference type="PROSITE" id="PS50280"/>
    </source>
</evidence>
<evidence type="ECO:0000259" key="10">
    <source>
        <dbReference type="PROSITE" id="PS50867"/>
    </source>
</evidence>
<sequence length="883" mass="97823">MARKLITFWFSMICHVMSCLCSHLEKENPKEHARELPPTFCLPSLHSLFPLCAKTLAGFVRDSVFWANLIDAFHKLRIPFREDALPFLIWYICALFGCMHFVLRWSCSVRVVRFLGVGFEMERASGQTSVPPASSFDKSRILDVKPLRTLVPMFPNPPQAPPFVCSSPFGPFPSGFSPFYPFSAAQGAQTSTEPQEQQDGEPPFRASNQDGGFVTPAAAVPLRSFGTPQIRAGQHFSGESNGDIGSSFGISDDGFTVHSSKRPAHLLSSKSSQNKAKKSRALSSADAAKRSMQNSALSLNPAQKDDGDRESVNYVLMKFDAVRRRLSQLEDAKESPSGLIRRADLKSGNLMMTTGIRTNARKRIGVVPGIEIGDIFFFRMEMCIVGLHSPSMAGIDYMAVSGEMGEEPLAVSIVSSGGYDDDAEDKDVLIYTGQGGNLGGGSRRDKAVSDQKLERGNLALDRSSRRANEIRVIRGIKDIVNPLSKVYVYDGLYSIQEAWVEKSKSGANSFKYKLVRIAGQPSAFVVWQSVQRWKAGNSSRAGLILPDLTSGAESIPVSLVNDIDDEKGPSYFTYFRTVRYSKSFNLTQPSFGCSCSKECSAGDLNCSCIRQNGGDFPYTSNGILVGRKPVVYECGQTCPCFPNCKNRVSQTGLKVRLEVFKTKDRGWGLRSWDPIRCGTFICEYAGEVMDKAKFDGDEGENNAYVFDTSRAFDSSFKWNYDPELIDEETTGDSNEEYDIPVPLVISSKDIGNIARFMNHSCSPNVFWQPILYEDNTESYIHIAFFAMRHISPMTELTYDYGTVSVDRNDVANVVLQKDSKESICVGVVFIFQNHLGRIPDFLLNAEQMWVRVRVIQGTCIGVHPTSVALCHCPCLFSTALMLD</sequence>
<accession>A0AAD3SGC3</accession>
<comment type="subcellular location">
    <subcellularLocation>
        <location evidence="1">Chromosome</location>
    </subcellularLocation>
    <subcellularLocation>
        <location evidence="5">Nucleus</location>
    </subcellularLocation>
</comment>
<dbReference type="Gene3D" id="2.170.270.10">
    <property type="entry name" value="SET domain"/>
    <property type="match status" value="1"/>
</dbReference>
<dbReference type="Gene3D" id="2.30.280.10">
    <property type="entry name" value="SRA-YDG"/>
    <property type="match status" value="1"/>
</dbReference>
<dbReference type="InterPro" id="IPR036987">
    <property type="entry name" value="SRA-YDG_sf"/>
</dbReference>
<evidence type="ECO:0000313" key="13">
    <source>
        <dbReference type="Proteomes" id="UP001279734"/>
    </source>
</evidence>
<comment type="caution">
    <text evidence="12">The sequence shown here is derived from an EMBL/GenBank/DDBJ whole genome shotgun (WGS) entry which is preliminary data.</text>
</comment>
<dbReference type="InterPro" id="IPR003105">
    <property type="entry name" value="SRA_YDG"/>
</dbReference>
<feature type="domain" description="Pre-SET" evidence="10">
    <location>
        <begin position="591"/>
        <end position="652"/>
    </location>
</feature>
<reference evidence="12" key="1">
    <citation type="submission" date="2023-05" db="EMBL/GenBank/DDBJ databases">
        <title>Nepenthes gracilis genome sequencing.</title>
        <authorList>
            <person name="Fukushima K."/>
        </authorList>
    </citation>
    <scope>NUCLEOTIDE SEQUENCE</scope>
    <source>
        <strain evidence="12">SING2019-196</strain>
    </source>
</reference>
<protein>
    <submittedName>
        <fullName evidence="12">Uncharacterized protein</fullName>
    </submittedName>
</protein>
<dbReference type="SUPFAM" id="SSF88697">
    <property type="entry name" value="PUA domain-like"/>
    <property type="match status" value="1"/>
</dbReference>
<evidence type="ECO:0000256" key="4">
    <source>
        <dbReference type="ARBA" id="ARBA00023242"/>
    </source>
</evidence>
<dbReference type="GO" id="GO:0005634">
    <property type="term" value="C:nucleus"/>
    <property type="evidence" value="ECO:0007669"/>
    <property type="project" value="UniProtKB-SubCell"/>
</dbReference>
<keyword evidence="2" id="KW-0158">Chromosome</keyword>
<dbReference type="AlphaFoldDB" id="A0AAD3SGC3"/>
<dbReference type="InterPro" id="IPR007728">
    <property type="entry name" value="Pre-SET_dom"/>
</dbReference>
<keyword evidence="7" id="KW-0472">Membrane</keyword>
<feature type="signal peptide" evidence="8">
    <location>
        <begin position="1"/>
        <end position="21"/>
    </location>
</feature>
<dbReference type="SMART" id="SM00317">
    <property type="entry name" value="SET"/>
    <property type="match status" value="1"/>
</dbReference>
<evidence type="ECO:0000256" key="8">
    <source>
        <dbReference type="SAM" id="SignalP"/>
    </source>
</evidence>
<dbReference type="GO" id="GO:0008270">
    <property type="term" value="F:zinc ion binding"/>
    <property type="evidence" value="ECO:0007669"/>
    <property type="project" value="InterPro"/>
</dbReference>
<dbReference type="InterPro" id="IPR015947">
    <property type="entry name" value="PUA-like_sf"/>
</dbReference>